<gene>
    <name evidence="2" type="ORF">Ddye_009293</name>
</gene>
<comment type="caution">
    <text evidence="2">The sequence shown here is derived from an EMBL/GenBank/DDBJ whole genome shotgun (WGS) entry which is preliminary data.</text>
</comment>
<evidence type="ECO:0000256" key="1">
    <source>
        <dbReference type="SAM" id="MobiDB-lite"/>
    </source>
</evidence>
<accession>A0AAD9XBR5</accession>
<feature type="region of interest" description="Disordered" evidence="1">
    <location>
        <begin position="1"/>
        <end position="25"/>
    </location>
</feature>
<dbReference type="AlphaFoldDB" id="A0AAD9XBR5"/>
<reference evidence="2" key="1">
    <citation type="journal article" date="2023" name="Plant J.">
        <title>Genome sequences and population genomics provide insights into the demographic history, inbreeding, and mutation load of two 'living fossil' tree species of Dipteronia.</title>
        <authorList>
            <person name="Feng Y."/>
            <person name="Comes H.P."/>
            <person name="Chen J."/>
            <person name="Zhu S."/>
            <person name="Lu R."/>
            <person name="Zhang X."/>
            <person name="Li P."/>
            <person name="Qiu J."/>
            <person name="Olsen K.M."/>
            <person name="Qiu Y."/>
        </authorList>
    </citation>
    <scope>NUCLEOTIDE SEQUENCE</scope>
    <source>
        <strain evidence="2">KIB01</strain>
    </source>
</reference>
<dbReference type="Proteomes" id="UP001280121">
    <property type="component" value="Unassembled WGS sequence"/>
</dbReference>
<organism evidence="2 3">
    <name type="scientific">Dipteronia dyeriana</name>
    <dbReference type="NCBI Taxonomy" id="168575"/>
    <lineage>
        <taxon>Eukaryota</taxon>
        <taxon>Viridiplantae</taxon>
        <taxon>Streptophyta</taxon>
        <taxon>Embryophyta</taxon>
        <taxon>Tracheophyta</taxon>
        <taxon>Spermatophyta</taxon>
        <taxon>Magnoliopsida</taxon>
        <taxon>eudicotyledons</taxon>
        <taxon>Gunneridae</taxon>
        <taxon>Pentapetalae</taxon>
        <taxon>rosids</taxon>
        <taxon>malvids</taxon>
        <taxon>Sapindales</taxon>
        <taxon>Sapindaceae</taxon>
        <taxon>Hippocastanoideae</taxon>
        <taxon>Acereae</taxon>
        <taxon>Dipteronia</taxon>
    </lineage>
</organism>
<dbReference type="EMBL" id="JANJYI010000003">
    <property type="protein sequence ID" value="KAK2656241.1"/>
    <property type="molecule type" value="Genomic_DNA"/>
</dbReference>
<evidence type="ECO:0000313" key="3">
    <source>
        <dbReference type="Proteomes" id="UP001280121"/>
    </source>
</evidence>
<sequence>MDWIGSTQREEVQSGSRAGQDRPWPLSPRCCRHYWQFSAVLLLLWLSQYTGYKVAFRQLSDEDVATTSCCCNEHDETKTLLLLVTATTNVAGNRGKVEDGGCNHKMGFRFRDE</sequence>
<protein>
    <submittedName>
        <fullName evidence="2">Uncharacterized protein</fullName>
    </submittedName>
</protein>
<name>A0AAD9XBR5_9ROSI</name>
<proteinExistence type="predicted"/>
<keyword evidence="3" id="KW-1185">Reference proteome</keyword>
<evidence type="ECO:0000313" key="2">
    <source>
        <dbReference type="EMBL" id="KAK2656241.1"/>
    </source>
</evidence>